<keyword evidence="6 10" id="KW-0732">Signal</keyword>
<evidence type="ECO:0000256" key="9">
    <source>
        <dbReference type="SAM" id="MobiDB-lite"/>
    </source>
</evidence>
<dbReference type="Pfam" id="PF18403">
    <property type="entry name" value="Thioredoxin_15"/>
    <property type="match status" value="1"/>
</dbReference>
<feature type="domain" description="Glucosyltransferase 24 catalytic" evidence="15">
    <location>
        <begin position="1224"/>
        <end position="1489"/>
    </location>
</feature>
<evidence type="ECO:0000256" key="4">
    <source>
        <dbReference type="ARBA" id="ARBA00006351"/>
    </source>
</evidence>
<reference evidence="16 17" key="1">
    <citation type="journal article" date="2015" name="Fungal Genet. Biol.">
        <title>Evolution of novel wood decay mechanisms in Agaricales revealed by the genome sequences of Fistulina hepatica and Cylindrobasidium torrendii.</title>
        <authorList>
            <person name="Floudas D."/>
            <person name="Held B.W."/>
            <person name="Riley R."/>
            <person name="Nagy L.G."/>
            <person name="Koehler G."/>
            <person name="Ransdell A.S."/>
            <person name="Younus H."/>
            <person name="Chow J."/>
            <person name="Chiniquy J."/>
            <person name="Lipzen A."/>
            <person name="Tritt A."/>
            <person name="Sun H."/>
            <person name="Haridas S."/>
            <person name="LaButti K."/>
            <person name="Ohm R.A."/>
            <person name="Kues U."/>
            <person name="Blanchette R.A."/>
            <person name="Grigoriev I.V."/>
            <person name="Minto R.E."/>
            <person name="Hibbett D.S."/>
        </authorList>
    </citation>
    <scope>NUCLEOTIDE SEQUENCE [LARGE SCALE GENOMIC DNA]</scope>
    <source>
        <strain evidence="16 17">ATCC 64428</strain>
    </source>
</reference>
<dbReference type="Gene3D" id="3.90.550.10">
    <property type="entry name" value="Spore Coat Polysaccharide Biosynthesis Protein SpsA, Chain A"/>
    <property type="match status" value="1"/>
</dbReference>
<evidence type="ECO:0000256" key="1">
    <source>
        <dbReference type="ARBA" id="ARBA00001913"/>
    </source>
</evidence>
<dbReference type="GO" id="GO:0051082">
    <property type="term" value="F:unfolded protein binding"/>
    <property type="evidence" value="ECO:0007669"/>
    <property type="project" value="TreeGrafter"/>
</dbReference>
<dbReference type="InterPro" id="IPR040694">
    <property type="entry name" value="UGGT_TRXL_2"/>
</dbReference>
<evidence type="ECO:0000256" key="6">
    <source>
        <dbReference type="ARBA" id="ARBA00022729"/>
    </source>
</evidence>
<keyword evidence="7" id="KW-0256">Endoplasmic reticulum</keyword>
<evidence type="ECO:0000256" key="3">
    <source>
        <dbReference type="ARBA" id="ARBA00004922"/>
    </source>
</evidence>
<dbReference type="UniPathway" id="UPA00378"/>
<protein>
    <submittedName>
        <fullName evidence="16">Glycosyltransferase family 24 protein</fullName>
    </submittedName>
</protein>
<dbReference type="GO" id="GO:0036503">
    <property type="term" value="P:ERAD pathway"/>
    <property type="evidence" value="ECO:0007669"/>
    <property type="project" value="TreeGrafter"/>
</dbReference>
<feature type="signal peptide" evidence="10">
    <location>
        <begin position="1"/>
        <end position="18"/>
    </location>
</feature>
<evidence type="ECO:0000256" key="10">
    <source>
        <dbReference type="SAM" id="SignalP"/>
    </source>
</evidence>
<dbReference type="PANTHER" id="PTHR11226:SF0">
    <property type="entry name" value="UDP-GLUCOSE:GLYCOPROTEIN GLUCOSYLTRANSFERASE"/>
    <property type="match status" value="1"/>
</dbReference>
<dbReference type="InterPro" id="IPR009448">
    <property type="entry name" value="UDP-g_GGtrans"/>
</dbReference>
<evidence type="ECO:0000313" key="17">
    <source>
        <dbReference type="Proteomes" id="UP000054144"/>
    </source>
</evidence>
<evidence type="ECO:0000256" key="7">
    <source>
        <dbReference type="ARBA" id="ARBA00022824"/>
    </source>
</evidence>
<dbReference type="GO" id="GO:0005788">
    <property type="term" value="C:endoplasmic reticulum lumen"/>
    <property type="evidence" value="ECO:0007669"/>
    <property type="project" value="UniProtKB-SubCell"/>
</dbReference>
<dbReference type="CDD" id="cd06432">
    <property type="entry name" value="GT8_HUGT1_C_like"/>
    <property type="match status" value="1"/>
</dbReference>
<dbReference type="EMBL" id="KN881696">
    <property type="protein sequence ID" value="KIY49922.1"/>
    <property type="molecule type" value="Genomic_DNA"/>
</dbReference>
<dbReference type="InterPro" id="IPR040693">
    <property type="entry name" value="UGGT_TRXL_1"/>
</dbReference>
<dbReference type="PANTHER" id="PTHR11226">
    <property type="entry name" value="UDP-GLUCOSE GLYCOPROTEIN:GLUCOSYLTRANSFERASE"/>
    <property type="match status" value="1"/>
</dbReference>
<proteinExistence type="inferred from homology"/>
<comment type="similarity">
    <text evidence="4">Belongs to the glycosyltransferase 8 family.</text>
</comment>
<dbReference type="FunFam" id="3.90.550.10:FF:000065">
    <property type="entry name" value="UDP-glucose:glycoprotein glucosyltransferase, putative"/>
    <property type="match status" value="1"/>
</dbReference>
<evidence type="ECO:0000313" key="16">
    <source>
        <dbReference type="EMBL" id="KIY49922.1"/>
    </source>
</evidence>
<organism evidence="16 17">
    <name type="scientific">Fistulina hepatica ATCC 64428</name>
    <dbReference type="NCBI Taxonomy" id="1128425"/>
    <lineage>
        <taxon>Eukaryota</taxon>
        <taxon>Fungi</taxon>
        <taxon>Dikarya</taxon>
        <taxon>Basidiomycota</taxon>
        <taxon>Agaricomycotina</taxon>
        <taxon>Agaricomycetes</taxon>
        <taxon>Agaricomycetidae</taxon>
        <taxon>Agaricales</taxon>
        <taxon>Fistulinaceae</taxon>
        <taxon>Fistulina</taxon>
    </lineage>
</organism>
<gene>
    <name evidence="16" type="ORF">FISHEDRAFT_40230</name>
</gene>
<evidence type="ECO:0000256" key="8">
    <source>
        <dbReference type="ARBA" id="ARBA00023180"/>
    </source>
</evidence>
<dbReference type="InterPro" id="IPR040525">
    <property type="entry name" value="UGGT_TRXL_4"/>
</dbReference>
<dbReference type="Pfam" id="PF18402">
    <property type="entry name" value="Thioredoxin_14"/>
    <property type="match status" value="1"/>
</dbReference>
<evidence type="ECO:0000259" key="12">
    <source>
        <dbReference type="Pfam" id="PF18401"/>
    </source>
</evidence>
<evidence type="ECO:0000259" key="15">
    <source>
        <dbReference type="Pfam" id="PF18404"/>
    </source>
</evidence>
<keyword evidence="5 16" id="KW-0808">Transferase</keyword>
<evidence type="ECO:0000256" key="5">
    <source>
        <dbReference type="ARBA" id="ARBA00022679"/>
    </source>
</evidence>
<feature type="domain" description="UDP-glucose:glycoprotein glucosyltransferase thioredoxin-like" evidence="14">
    <location>
        <begin position="733"/>
        <end position="905"/>
    </location>
</feature>
<name>A0A0D7AEX6_9AGAR</name>
<dbReference type="Pfam" id="PF18404">
    <property type="entry name" value="Glyco_transf_24"/>
    <property type="match status" value="1"/>
</dbReference>
<evidence type="ECO:0000259" key="13">
    <source>
        <dbReference type="Pfam" id="PF18402"/>
    </source>
</evidence>
<dbReference type="InterPro" id="IPR029044">
    <property type="entry name" value="Nucleotide-diphossugar_trans"/>
</dbReference>
<dbReference type="Pfam" id="PF18400">
    <property type="entry name" value="Thioredoxin_12"/>
    <property type="match status" value="1"/>
</dbReference>
<dbReference type="GO" id="GO:0003980">
    <property type="term" value="F:UDP-glucose:glycoprotein glucosyltransferase activity"/>
    <property type="evidence" value="ECO:0007669"/>
    <property type="project" value="InterPro"/>
</dbReference>
<dbReference type="InterPro" id="IPR040692">
    <property type="entry name" value="UGGT_TRXL_3"/>
</dbReference>
<comment type="subcellular location">
    <subcellularLocation>
        <location evidence="2">Endoplasmic reticulum lumen</location>
    </subcellularLocation>
</comment>
<comment type="pathway">
    <text evidence="3">Protein modification; protein glycosylation.</text>
</comment>
<dbReference type="Pfam" id="PF18401">
    <property type="entry name" value="Thioredoxin_13"/>
    <property type="match status" value="1"/>
</dbReference>
<sequence length="1539" mass="172577">MRTRAALQWLSAVGLSFAASPTINVALRSSWPAAPALVELLETVALEVPEAFFPLADLLTDPGVHLLNQELRPEAVYGAALSVAADRGILTGESPAMVQTNLGLHSASPKVEAFYQYYETYTSRSHTSDCGSWVEWYGEVVCDIESLVQLAGHDTIDSPSSVPPKVLPFDHVYPPPERTLISPRRTAILYANMYSSNFRELHGYLLQAASERNPRLEYVFRHVPPSALGSLPAQYLTGYGVALDLKKTDYLAIDDRHVVERCACFSAESSEDQVVNVPDMIFDLIHAYPKNSTVSDPSVPLTEEEILELGFKASQLIADSVDPLATLKQLSQNAPVYASALARRVPVNESIAGELKHNTQLSNEGLNLMWLNGAILYESDINPWGLLRLMRKERKIMESLTLLGLSSGQAIELLTHRALAAAQNRPPVLEGIFDASDRLEGGDVIQWWNNIEKDQRYARWRPSLRMLLNPVYPGQFHNIRLNLFNVVLVLDLSDTVALNFMTGPMSNLIERGLPLRFGVVPSTETKAGEEMARLFYHMIKSYGRAKAMTFFKSISQYRRPVVYQTPTVSWKLVQAEYDKFVSEHGAPTKPADQEPTNAPTLPSIFLGELPVDLLPPVDAVSSYIERLCATRANGHNGHVFVNGKHFVMDDSVLKNIQNEVNRQLQYLQELVYEGVLDEPDGMRIATYFYDLPEANLRRNPYIYPSSPGDLLIVNVPQLVEQSGFTRFSTPHSYLYSDSSNHSVTLYVVADLDSEEGKKLMQEGVKHSQAKDSGIRLSFIHNPTDRDVSPSPAFHENDTEAFGNEFQTTWSPQNYDHAVYETYVYACGLFVKGLGIQPGASALLVNGRVVGPITEGGFVSEDFAELEKYELKRVQPLLTALGDIVPLSELDKFEFADLVGMSSSIVGSLQISDPSEAVIRETAQKPRRRNYRKLHSNYTAFEAGDNTTALYHIAAVIDPLSESAQRWSSLIEACSSWLLHLPDVFIEVHLNPGHSSEMPLKRFYRYNVRPSLSFDDAGFEVHAHTHFDRLPAEPIYTLAMDVPASWIVRPREALCDLDNIQLNKHGRVDALFDLTHLVIDGYARESPTNVAPRGLQLQLSNGLEPSIVVDDTLVMANLGYLQFKARPGVFRLDIRPGRGREIYQLETAGNLGWNSPLAVGNRDVTLTSFEALTLHPHLARLPGMETEEVLAVREGRVSIIDSIKTSVLALFSDSSAMAVPKPADINIFTVASGLLYERFASIMILSVLKHTKSTVKFWFIENFLSPSFLEFIPHFAEEYGFQYELVTYKWPSWLRPQKEKQRIIWAYKILFLDVLFPLDLKKVIFVDADQIVRTDLKELVDLDLHGAPYGYTPMGDDNVEMEGFRFWKTGYWKDFLRGLPYHISALYVVDLVRFRQMAAGDILRGHYQQLSADPNSLSNLDQDLPNNLQHEIPIFSLPEDWLWCETWCSKDRFERAKTIDLCQNPLTKEPKLSRARQIPEWEVYDAEIAKFTNSLAQSGRITGSMAVADTSVLANEAASAPASSPEIPVDDAQSEHRDEL</sequence>
<comment type="cofactor">
    <cofactor evidence="1">
        <name>Ca(2+)</name>
        <dbReference type="ChEBI" id="CHEBI:29108"/>
    </cofactor>
</comment>
<keyword evidence="8" id="KW-0325">Glycoprotein</keyword>
<keyword evidence="17" id="KW-1185">Reference proteome</keyword>
<feature type="chain" id="PRO_5002316262" evidence="10">
    <location>
        <begin position="19"/>
        <end position="1539"/>
    </location>
</feature>
<evidence type="ECO:0000259" key="14">
    <source>
        <dbReference type="Pfam" id="PF18403"/>
    </source>
</evidence>
<feature type="domain" description="UGGT thioredoxin-like" evidence="13">
    <location>
        <begin position="433"/>
        <end position="702"/>
    </location>
</feature>
<dbReference type="InterPro" id="IPR040497">
    <property type="entry name" value="Glyco_transf_24"/>
</dbReference>
<dbReference type="OrthoDB" id="27683at2759"/>
<evidence type="ECO:0000256" key="2">
    <source>
        <dbReference type="ARBA" id="ARBA00004319"/>
    </source>
</evidence>
<dbReference type="Proteomes" id="UP000054144">
    <property type="component" value="Unassembled WGS sequence"/>
</dbReference>
<feature type="region of interest" description="Disordered" evidence="9">
    <location>
        <begin position="1515"/>
        <end position="1539"/>
    </location>
</feature>
<dbReference type="SUPFAM" id="SSF53448">
    <property type="entry name" value="Nucleotide-diphospho-sugar transferases"/>
    <property type="match status" value="1"/>
</dbReference>
<dbReference type="Pfam" id="PF06427">
    <property type="entry name" value="UDP-g_GGTase"/>
    <property type="match status" value="1"/>
</dbReference>
<dbReference type="GO" id="GO:0018279">
    <property type="term" value="P:protein N-linked glycosylation via asparagine"/>
    <property type="evidence" value="ECO:0007669"/>
    <property type="project" value="TreeGrafter"/>
</dbReference>
<feature type="domain" description="UGGT thioredoxin-like" evidence="11">
    <location>
        <begin position="33"/>
        <end position="227"/>
    </location>
</feature>
<feature type="domain" description="UGGT thioredoxin-like" evidence="12">
    <location>
        <begin position="299"/>
        <end position="425"/>
    </location>
</feature>
<accession>A0A0D7AEX6</accession>
<evidence type="ECO:0000259" key="11">
    <source>
        <dbReference type="Pfam" id="PF18400"/>
    </source>
</evidence>